<accession>A0A172T774</accession>
<evidence type="ECO:0008006" key="4">
    <source>
        <dbReference type="Google" id="ProtNLM"/>
    </source>
</evidence>
<proteinExistence type="predicted"/>
<keyword evidence="1" id="KW-0732">Signal</keyword>
<evidence type="ECO:0000313" key="2">
    <source>
        <dbReference type="EMBL" id="ANE42841.1"/>
    </source>
</evidence>
<evidence type="ECO:0000313" key="3">
    <source>
        <dbReference type="Proteomes" id="UP000077363"/>
    </source>
</evidence>
<reference evidence="2 3" key="1">
    <citation type="submission" date="2015-01" db="EMBL/GenBank/DDBJ databases">
        <title>Deinococcus puniceus/DY1/ whole genome sequencing.</title>
        <authorList>
            <person name="Kim M.K."/>
            <person name="Srinivasan S."/>
            <person name="Lee J.-J."/>
        </authorList>
    </citation>
    <scope>NUCLEOTIDE SEQUENCE [LARGE SCALE GENOMIC DNA]</scope>
    <source>
        <strain evidence="2 3">DY1</strain>
    </source>
</reference>
<dbReference type="AlphaFoldDB" id="A0A172T774"/>
<feature type="signal peptide" evidence="1">
    <location>
        <begin position="1"/>
        <end position="29"/>
    </location>
</feature>
<dbReference type="KEGG" id="dpu:SU48_02655"/>
<sequence length="272" mass="28530">MKVIFAVSIRPVLCAAALSALLLGGGVQAGGAGAPLPRAGAAASTTQQQAGRALLVRAIEANGGEALRGLRTMTQGVELVFMDAQGQPAITLNAAASVDYANRWARQTTKQGQTLISEQWLTAEGAFAFAPQSGTVPLPRQEAQSLRDSFYYGAPGLIAAEQGRGSFRNLGQQTWLKVNGKDLTGTVLEAVTNNTKATFLLDSRGLVVAERYPIAPLGEVISVYSDFEEVGGIPFSDKAQAFLPNGTLIFTADFSEVQMNVALPASTFAVPQ</sequence>
<name>A0A172T774_9DEIO</name>
<dbReference type="RefSeq" id="WP_064013896.1">
    <property type="nucleotide sequence ID" value="NZ_CP011387.1"/>
</dbReference>
<dbReference type="OrthoDB" id="65223at2"/>
<organism evidence="2 3">
    <name type="scientific">Deinococcus puniceus</name>
    <dbReference type="NCBI Taxonomy" id="1182568"/>
    <lineage>
        <taxon>Bacteria</taxon>
        <taxon>Thermotogati</taxon>
        <taxon>Deinococcota</taxon>
        <taxon>Deinococci</taxon>
        <taxon>Deinococcales</taxon>
        <taxon>Deinococcaceae</taxon>
        <taxon>Deinococcus</taxon>
    </lineage>
</organism>
<dbReference type="PATRIC" id="fig|1182568.3.peg.556"/>
<feature type="chain" id="PRO_5008000439" description="Lipoprotein" evidence="1">
    <location>
        <begin position="30"/>
        <end position="272"/>
    </location>
</feature>
<keyword evidence="3" id="KW-1185">Reference proteome</keyword>
<dbReference type="STRING" id="1182568.SU48_02655"/>
<dbReference type="Proteomes" id="UP000077363">
    <property type="component" value="Chromosome"/>
</dbReference>
<gene>
    <name evidence="2" type="ORF">SU48_02655</name>
</gene>
<evidence type="ECO:0000256" key="1">
    <source>
        <dbReference type="SAM" id="SignalP"/>
    </source>
</evidence>
<dbReference type="EMBL" id="CP011387">
    <property type="protein sequence ID" value="ANE42841.1"/>
    <property type="molecule type" value="Genomic_DNA"/>
</dbReference>
<protein>
    <recommendedName>
        <fullName evidence="4">Lipoprotein</fullName>
    </recommendedName>
</protein>